<reference evidence="2 3" key="1">
    <citation type="journal article" date="2019" name="Int. J. Syst. Evol. Microbiol.">
        <title>The Global Catalogue of Microorganisms (GCM) 10K type strain sequencing project: providing services to taxonomists for standard genome sequencing and annotation.</title>
        <authorList>
            <consortium name="The Broad Institute Genomics Platform"/>
            <consortium name="The Broad Institute Genome Sequencing Center for Infectious Disease"/>
            <person name="Wu L."/>
            <person name="Ma J."/>
        </authorList>
    </citation>
    <scope>NUCLEOTIDE SEQUENCE [LARGE SCALE GENOMIC DNA]</scope>
    <source>
        <strain evidence="2 3">JCM 15309</strain>
    </source>
</reference>
<dbReference type="Gene3D" id="3.60.10.10">
    <property type="entry name" value="Endonuclease/exonuclease/phosphatase"/>
    <property type="match status" value="1"/>
</dbReference>
<feature type="signal peptide" evidence="1">
    <location>
        <begin position="1"/>
        <end position="31"/>
    </location>
</feature>
<comment type="caution">
    <text evidence="2">The sequence shown here is derived from an EMBL/GenBank/DDBJ whole genome shotgun (WGS) entry which is preliminary data.</text>
</comment>
<dbReference type="SUPFAM" id="SSF56219">
    <property type="entry name" value="DNase I-like"/>
    <property type="match status" value="1"/>
</dbReference>
<dbReference type="Proteomes" id="UP001500571">
    <property type="component" value="Unassembled WGS sequence"/>
</dbReference>
<organism evidence="2 3">
    <name type="scientific">Nocardioides panacihumi</name>
    <dbReference type="NCBI Taxonomy" id="400774"/>
    <lineage>
        <taxon>Bacteria</taxon>
        <taxon>Bacillati</taxon>
        <taxon>Actinomycetota</taxon>
        <taxon>Actinomycetes</taxon>
        <taxon>Propionibacteriales</taxon>
        <taxon>Nocardioidaceae</taxon>
        <taxon>Nocardioides</taxon>
    </lineage>
</organism>
<evidence type="ECO:0000313" key="3">
    <source>
        <dbReference type="Proteomes" id="UP001500571"/>
    </source>
</evidence>
<accession>A0ABN2Q661</accession>
<evidence type="ECO:0000313" key="2">
    <source>
        <dbReference type="EMBL" id="GAA1945469.1"/>
    </source>
</evidence>
<dbReference type="EMBL" id="BAAAPB010000001">
    <property type="protein sequence ID" value="GAA1945469.1"/>
    <property type="molecule type" value="Genomic_DNA"/>
</dbReference>
<keyword evidence="1" id="KW-0732">Signal</keyword>
<name>A0ABN2Q661_9ACTN</name>
<protein>
    <recommendedName>
        <fullName evidence="4">Endonuclease/exonuclease/phosphatase family protein</fullName>
    </recommendedName>
</protein>
<proteinExistence type="predicted"/>
<dbReference type="InterPro" id="IPR036691">
    <property type="entry name" value="Endo/exonu/phosph_ase_sf"/>
</dbReference>
<sequence>MKGHRVTSPGRRLLTATLLAALLLVARPAGAELSDARPAAGQTADMAVTPTRLSASGTAFWANVGVEHLAHAGSAARQARLVLGVMRSAHASIGLLAESNGRQVRALRRASHGGLGVVPGRQTGETNAVVYDAHVYRLERVVRLRSFGYRGRPVPVAVAVLRDRASGVRIGALAVHHPASNTRRGAQGRWQQASWRRELGALGRLRSAYGGRISTFLGGDFNQRATCRLVARTGMVSPVGTVASCPTARTRIDQLFADPSVTFSDYRMIRGGAARRATDHAGMYATGFELSQPA</sequence>
<dbReference type="RefSeq" id="WP_344041195.1">
    <property type="nucleotide sequence ID" value="NZ_BAAAPB010000001.1"/>
</dbReference>
<gene>
    <name evidence="2" type="ORF">GCM10009798_00510</name>
</gene>
<evidence type="ECO:0000256" key="1">
    <source>
        <dbReference type="SAM" id="SignalP"/>
    </source>
</evidence>
<keyword evidence="3" id="KW-1185">Reference proteome</keyword>
<feature type="chain" id="PRO_5045626201" description="Endonuclease/exonuclease/phosphatase family protein" evidence="1">
    <location>
        <begin position="32"/>
        <end position="294"/>
    </location>
</feature>
<evidence type="ECO:0008006" key="4">
    <source>
        <dbReference type="Google" id="ProtNLM"/>
    </source>
</evidence>